<proteinExistence type="predicted"/>
<comment type="caution">
    <text evidence="2">The sequence shown here is derived from an EMBL/GenBank/DDBJ whole genome shotgun (WGS) entry which is preliminary data.</text>
</comment>
<dbReference type="Proteomes" id="UP000707731">
    <property type="component" value="Unassembled WGS sequence"/>
</dbReference>
<accession>A0ABS0DIK8</accession>
<feature type="compositionally biased region" description="Polar residues" evidence="1">
    <location>
        <begin position="25"/>
        <end position="39"/>
    </location>
</feature>
<keyword evidence="3" id="KW-1185">Reference proteome</keyword>
<name>A0ABS0DIK8_9NOCA</name>
<dbReference type="RefSeq" id="WP_195005129.1">
    <property type="nucleotide sequence ID" value="NZ_JADLQN010000012.1"/>
</dbReference>
<evidence type="ECO:0000313" key="2">
    <source>
        <dbReference type="EMBL" id="MBF6358290.1"/>
    </source>
</evidence>
<sequence length="363" mass="40256">MTASGGRDALEEFFAELDALYQKAKTPSPTSIHNRTAQIDSRKGGTSKGVSPRTIAGWFKATGRGVPRSDHDFRLVVQILLEKSGETKNIDRQLLQWEQRRAAAWTLQQQRSKTETEVGESRSPWWHRRLLTGSAAVSTAVVVVLVSQLALCSKDEPRPNCSDIGVFLSGSDGWRYNRQVWVDAYNSAGGKAVLGCPVSKPEQGFVHPWDQGYSQDLVGGSGRQSRLMATVADRVIVMTGDYWHDYTYPHRQHAARIQGYPESDPITCGEARIVALEKGEQTPGAMITSPTNKFVWLPRPVWRKYQQMGGLPVFGRPLNPLNQAMTGVIEFEHGRIALSDGNVYPELDDPQRQAGPVTELCPN</sequence>
<protein>
    <submittedName>
        <fullName evidence="2">Uncharacterized protein</fullName>
    </submittedName>
</protein>
<evidence type="ECO:0000256" key="1">
    <source>
        <dbReference type="SAM" id="MobiDB-lite"/>
    </source>
</evidence>
<organism evidence="2 3">
    <name type="scientific">Nocardia higoensis</name>
    <dbReference type="NCBI Taxonomy" id="228599"/>
    <lineage>
        <taxon>Bacteria</taxon>
        <taxon>Bacillati</taxon>
        <taxon>Actinomycetota</taxon>
        <taxon>Actinomycetes</taxon>
        <taxon>Mycobacteriales</taxon>
        <taxon>Nocardiaceae</taxon>
        <taxon>Nocardia</taxon>
    </lineage>
</organism>
<gene>
    <name evidence="2" type="ORF">IU449_27715</name>
</gene>
<feature type="region of interest" description="Disordered" evidence="1">
    <location>
        <begin position="25"/>
        <end position="51"/>
    </location>
</feature>
<evidence type="ECO:0000313" key="3">
    <source>
        <dbReference type="Proteomes" id="UP000707731"/>
    </source>
</evidence>
<reference evidence="2 3" key="1">
    <citation type="submission" date="2020-10" db="EMBL/GenBank/DDBJ databases">
        <title>Identification of Nocardia species via Next-generation sequencing and recognition of intraspecies genetic diversity.</title>
        <authorList>
            <person name="Li P."/>
            <person name="Li P."/>
            <person name="Lu B."/>
        </authorList>
    </citation>
    <scope>NUCLEOTIDE SEQUENCE [LARGE SCALE GENOMIC DNA]</scope>
    <source>
        <strain evidence="2 3">BJ06-0143</strain>
    </source>
</reference>
<dbReference type="EMBL" id="JADLQN010000012">
    <property type="protein sequence ID" value="MBF6358290.1"/>
    <property type="molecule type" value="Genomic_DNA"/>
</dbReference>